<keyword evidence="1" id="KW-0812">Transmembrane</keyword>
<dbReference type="AlphaFoldDB" id="I3S627"/>
<sequence length="89" mass="9700">MKGTFSITQAMANRVEGEISDSFLSTAAKRFSMVSLSPTTKLLYLSVLAVQSTTTLSTLFASLNSLMSLMIWLICSLFVPLITLFARSP</sequence>
<accession>I3S627</accession>
<reference evidence="2" key="1">
    <citation type="submission" date="2012-05" db="EMBL/GenBank/DDBJ databases">
        <authorList>
            <person name="Krishnakumar V."/>
            <person name="Cheung F."/>
            <person name="Xiao Y."/>
            <person name="Chan A."/>
            <person name="Moskal W.A."/>
            <person name="Town C.D."/>
        </authorList>
    </citation>
    <scope>NUCLEOTIDE SEQUENCE</scope>
</reference>
<keyword evidence="1" id="KW-0472">Membrane</keyword>
<proteinExistence type="evidence at transcript level"/>
<name>I3S627_MEDTR</name>
<organism evidence="2">
    <name type="scientific">Medicago truncatula</name>
    <name type="common">Barrel medic</name>
    <name type="synonym">Medicago tribuloides</name>
    <dbReference type="NCBI Taxonomy" id="3880"/>
    <lineage>
        <taxon>Eukaryota</taxon>
        <taxon>Viridiplantae</taxon>
        <taxon>Streptophyta</taxon>
        <taxon>Embryophyta</taxon>
        <taxon>Tracheophyta</taxon>
        <taxon>Spermatophyta</taxon>
        <taxon>Magnoliopsida</taxon>
        <taxon>eudicotyledons</taxon>
        <taxon>Gunneridae</taxon>
        <taxon>Pentapetalae</taxon>
        <taxon>rosids</taxon>
        <taxon>fabids</taxon>
        <taxon>Fabales</taxon>
        <taxon>Fabaceae</taxon>
        <taxon>Papilionoideae</taxon>
        <taxon>50 kb inversion clade</taxon>
        <taxon>NPAAA clade</taxon>
        <taxon>Hologalegina</taxon>
        <taxon>IRL clade</taxon>
        <taxon>Trifolieae</taxon>
        <taxon>Medicago</taxon>
    </lineage>
</organism>
<evidence type="ECO:0000256" key="1">
    <source>
        <dbReference type="SAM" id="Phobius"/>
    </source>
</evidence>
<evidence type="ECO:0000313" key="2">
    <source>
        <dbReference type="EMBL" id="AFK35719.1"/>
    </source>
</evidence>
<protein>
    <recommendedName>
        <fullName evidence="3">Transmembrane protein</fullName>
    </recommendedName>
</protein>
<keyword evidence="1" id="KW-1133">Transmembrane helix</keyword>
<feature type="transmembrane region" description="Helical" evidence="1">
    <location>
        <begin position="69"/>
        <end position="86"/>
    </location>
</feature>
<evidence type="ECO:0008006" key="3">
    <source>
        <dbReference type="Google" id="ProtNLM"/>
    </source>
</evidence>
<dbReference type="EMBL" id="BT135924">
    <property type="protein sequence ID" value="AFK35719.1"/>
    <property type="molecule type" value="mRNA"/>
</dbReference>
<feature type="transmembrane region" description="Helical" evidence="1">
    <location>
        <begin position="42"/>
        <end position="63"/>
    </location>
</feature>